<organism evidence="8 9">
    <name type="scientific">Heliorestis acidaminivorans</name>
    <dbReference type="NCBI Taxonomy" id="553427"/>
    <lineage>
        <taxon>Bacteria</taxon>
        <taxon>Bacillati</taxon>
        <taxon>Bacillota</taxon>
        <taxon>Clostridia</taxon>
        <taxon>Eubacteriales</taxon>
        <taxon>Heliobacteriaceae</taxon>
        <taxon>Heliorestis</taxon>
    </lineage>
</organism>
<dbReference type="InterPro" id="IPR021796">
    <property type="entry name" value="Tll0287-like_dom"/>
</dbReference>
<evidence type="ECO:0000259" key="6">
    <source>
        <dbReference type="PROSITE" id="PS50111"/>
    </source>
</evidence>
<feature type="domain" description="HAMP" evidence="7">
    <location>
        <begin position="216"/>
        <end position="269"/>
    </location>
</feature>
<keyword evidence="5" id="KW-0472">Membrane</keyword>
<feature type="transmembrane region" description="Helical" evidence="5">
    <location>
        <begin position="25"/>
        <end position="50"/>
    </location>
</feature>
<dbReference type="InterPro" id="IPR004089">
    <property type="entry name" value="MCPsignal_dom"/>
</dbReference>
<dbReference type="PROSITE" id="PS50885">
    <property type="entry name" value="HAMP"/>
    <property type="match status" value="1"/>
</dbReference>
<keyword evidence="1 3" id="KW-0807">Transducer</keyword>
<dbReference type="GO" id="GO:0007165">
    <property type="term" value="P:signal transduction"/>
    <property type="evidence" value="ECO:0007669"/>
    <property type="project" value="UniProtKB-KW"/>
</dbReference>
<reference evidence="8 9" key="1">
    <citation type="submission" date="2019-10" db="EMBL/GenBank/DDBJ databases">
        <title>Whole-genome sequence of the extremophile Heliorestis acidaminivorans DSM 24790.</title>
        <authorList>
            <person name="Kyndt J.A."/>
            <person name="Meyer T.E."/>
        </authorList>
    </citation>
    <scope>NUCLEOTIDE SEQUENCE [LARGE SCALE GENOMIC DNA]</scope>
    <source>
        <strain evidence="8 9">DSM 24790</strain>
    </source>
</reference>
<evidence type="ECO:0000313" key="8">
    <source>
        <dbReference type="EMBL" id="KAB2951694.1"/>
    </source>
</evidence>
<evidence type="ECO:0000256" key="5">
    <source>
        <dbReference type="SAM" id="Phobius"/>
    </source>
</evidence>
<dbReference type="CDD" id="cd11386">
    <property type="entry name" value="MCP_signal"/>
    <property type="match status" value="1"/>
</dbReference>
<feature type="coiled-coil region" evidence="4">
    <location>
        <begin position="317"/>
        <end position="344"/>
    </location>
</feature>
<dbReference type="SMART" id="SM00304">
    <property type="entry name" value="HAMP"/>
    <property type="match status" value="1"/>
</dbReference>
<evidence type="ECO:0000256" key="1">
    <source>
        <dbReference type="ARBA" id="ARBA00023224"/>
    </source>
</evidence>
<dbReference type="SUPFAM" id="SSF58104">
    <property type="entry name" value="Methyl-accepting chemotaxis protein (MCP) signaling domain"/>
    <property type="match status" value="1"/>
</dbReference>
<dbReference type="OrthoDB" id="5392220at2"/>
<keyword evidence="4" id="KW-0175">Coiled coil</keyword>
<keyword evidence="5" id="KW-0812">Transmembrane</keyword>
<proteinExistence type="inferred from homology"/>
<name>A0A6I0F0A1_9FIRM</name>
<feature type="transmembrane region" description="Helical" evidence="5">
    <location>
        <begin position="193"/>
        <end position="214"/>
    </location>
</feature>
<protein>
    <submittedName>
        <fullName evidence="8">DUF3365 domain-containing protein</fullName>
    </submittedName>
</protein>
<dbReference type="Pfam" id="PF00015">
    <property type="entry name" value="MCPsignal"/>
    <property type="match status" value="1"/>
</dbReference>
<evidence type="ECO:0000256" key="3">
    <source>
        <dbReference type="PROSITE-ProRule" id="PRU00284"/>
    </source>
</evidence>
<sequence length="576" mass="63071">MERYRDAGEDSNLDFYKRMKLAPKFILAMIPLLVLMAVAITMVPSFFVNIAERKLIEESKEIVEQQADLDLFVAEHVTGKRPQDDLFTIKYTSEQVRNNHDLPDEWERKMLQTLQSNANLSEYYELVSVQGFPILRYAKPLYIEEVCLPCHGGTPGEIDPFGHVKEGYKLGEFRGAISVTAPVEGLSKQEEALITWSVTFITVLLTSLIMFFLVQKFIIVPLNSISQVVQNMAQCDLRMKAPEHAYEDEMGSMNQCFNAMVDEQVKIVSTVSDASNRLATASAGMAQSIEQFSMAAVDMAGRVQQVADDTGQGNQSVDEAVQVLNKLSTLVEKTQQEASSASARSQATLVAALSGKETVQETVTRMVEIKEKTIETEKLIATLDNYSKQIGVITDTITAIANQTNLLALNAAIEAARAGEAGRGFAVVADEVRKLAEQSNEGAGEVATLIKKIALSTSEAVQAMQDNRLKAEEGVSVVNRAGESLEKIHDAVEKTVRDVEEIVRITDESTHTSNEIVELIQQVSKVMENTASNAEQVAAATEETTALMQSLSSGAESVSVLALELKSTVNVFKVGK</sequence>
<evidence type="ECO:0000256" key="2">
    <source>
        <dbReference type="ARBA" id="ARBA00029447"/>
    </source>
</evidence>
<dbReference type="EMBL" id="WBXO01000010">
    <property type="protein sequence ID" value="KAB2951694.1"/>
    <property type="molecule type" value="Genomic_DNA"/>
</dbReference>
<dbReference type="PANTHER" id="PTHR32089:SF112">
    <property type="entry name" value="LYSOZYME-LIKE PROTEIN-RELATED"/>
    <property type="match status" value="1"/>
</dbReference>
<dbReference type="PROSITE" id="PS50111">
    <property type="entry name" value="CHEMOTAXIS_TRANSDUC_2"/>
    <property type="match status" value="1"/>
</dbReference>
<gene>
    <name evidence="8" type="ORF">F9B85_11740</name>
</gene>
<dbReference type="CDD" id="cd06225">
    <property type="entry name" value="HAMP"/>
    <property type="match status" value="1"/>
</dbReference>
<dbReference type="GO" id="GO:0016020">
    <property type="term" value="C:membrane"/>
    <property type="evidence" value="ECO:0007669"/>
    <property type="project" value="InterPro"/>
</dbReference>
<evidence type="ECO:0000256" key="4">
    <source>
        <dbReference type="SAM" id="Coils"/>
    </source>
</evidence>
<feature type="domain" description="Methyl-accepting transducer" evidence="6">
    <location>
        <begin position="288"/>
        <end position="524"/>
    </location>
</feature>
<dbReference type="Gene3D" id="1.10.287.950">
    <property type="entry name" value="Methyl-accepting chemotaxis protein"/>
    <property type="match status" value="1"/>
</dbReference>
<dbReference type="Gene3D" id="6.10.340.10">
    <property type="match status" value="1"/>
</dbReference>
<dbReference type="InterPro" id="IPR003660">
    <property type="entry name" value="HAMP_dom"/>
</dbReference>
<dbReference type="AlphaFoldDB" id="A0A6I0F0A1"/>
<dbReference type="SMART" id="SM00283">
    <property type="entry name" value="MA"/>
    <property type="match status" value="1"/>
</dbReference>
<dbReference type="PANTHER" id="PTHR32089">
    <property type="entry name" value="METHYL-ACCEPTING CHEMOTAXIS PROTEIN MCPB"/>
    <property type="match status" value="1"/>
</dbReference>
<evidence type="ECO:0000259" key="7">
    <source>
        <dbReference type="PROSITE" id="PS50885"/>
    </source>
</evidence>
<comment type="similarity">
    <text evidence="2">Belongs to the methyl-accepting chemotaxis (MCP) protein family.</text>
</comment>
<evidence type="ECO:0000313" key="9">
    <source>
        <dbReference type="Proteomes" id="UP000468766"/>
    </source>
</evidence>
<keyword evidence="5" id="KW-1133">Transmembrane helix</keyword>
<comment type="caution">
    <text evidence="8">The sequence shown here is derived from an EMBL/GenBank/DDBJ whole genome shotgun (WGS) entry which is preliminary data.</text>
</comment>
<dbReference type="Proteomes" id="UP000468766">
    <property type="component" value="Unassembled WGS sequence"/>
</dbReference>
<accession>A0A6I0F0A1</accession>
<dbReference type="Pfam" id="PF11845">
    <property type="entry name" value="Tll0287-like"/>
    <property type="match status" value="1"/>
</dbReference>
<dbReference type="Pfam" id="PF00672">
    <property type="entry name" value="HAMP"/>
    <property type="match status" value="1"/>
</dbReference>
<keyword evidence="9" id="KW-1185">Reference proteome</keyword>